<dbReference type="GO" id="GO:0000166">
    <property type="term" value="F:nucleotide binding"/>
    <property type="evidence" value="ECO:0007669"/>
    <property type="project" value="InterPro"/>
</dbReference>
<dbReference type="InterPro" id="IPR000683">
    <property type="entry name" value="Gfo/Idh/MocA-like_OxRdtase_N"/>
</dbReference>
<sequence>MSKHALGVAVVGAGADHWSGTAHIPAIAASADLRLCRLVTSNPDSAAAAAQRWGIDATHELNAVLDDDTVDIVSVTVRVPRHAAIVEAAIAAGKHVYCEWPLARDVAEAKRLAALSEGRPDRVHLTGLQGRFSPQVRTAAELLAAGRIGRPLTANLRLFLPHGLMARPAHRAHLRHSDVAANVLSIQGGHTLDMLGVILGPARVGAARLWAAVPEFLTDTGERLPRDAPDNLVVLLDYDGVVAVTQFSQTGPSESFELEILGTEGLLRLAGSCQPQLGGLTLSVTPPGSGTAETVEPRPGLPYASPLPAEHPGHNVASAYAALAAAVRKERADVALPDFRAAVNLHEFLADISTQAVDSVVSPYSY</sequence>
<dbReference type="Gene3D" id="3.30.360.10">
    <property type="entry name" value="Dihydrodipicolinate Reductase, domain 2"/>
    <property type="match status" value="1"/>
</dbReference>
<feature type="domain" description="GFO/IDH/MocA-like oxidoreductase" evidence="2">
    <location>
        <begin position="136"/>
        <end position="267"/>
    </location>
</feature>
<dbReference type="EMBL" id="BOOW01000054">
    <property type="protein sequence ID" value="GII97069.1"/>
    <property type="molecule type" value="Genomic_DNA"/>
</dbReference>
<dbReference type="SUPFAM" id="SSF51735">
    <property type="entry name" value="NAD(P)-binding Rossmann-fold domains"/>
    <property type="match status" value="1"/>
</dbReference>
<protein>
    <submittedName>
        <fullName evidence="3">Oxidoreductase</fullName>
    </submittedName>
</protein>
<dbReference type="RefSeq" id="WP_204032412.1">
    <property type="nucleotide sequence ID" value="NZ_BOOW01000054.1"/>
</dbReference>
<feature type="domain" description="Gfo/Idh/MocA-like oxidoreductase N-terminal" evidence="1">
    <location>
        <begin position="7"/>
        <end position="124"/>
    </location>
</feature>
<comment type="caution">
    <text evidence="3">The sequence shown here is derived from an EMBL/GenBank/DDBJ whole genome shotgun (WGS) entry which is preliminary data.</text>
</comment>
<dbReference type="SUPFAM" id="SSF55347">
    <property type="entry name" value="Glyceraldehyde-3-phosphate dehydrogenase-like, C-terminal domain"/>
    <property type="match status" value="1"/>
</dbReference>
<dbReference type="Pfam" id="PF22725">
    <property type="entry name" value="GFO_IDH_MocA_C3"/>
    <property type="match status" value="1"/>
</dbReference>
<gene>
    <name evidence="3" type="ORF">Ssi02_73000</name>
</gene>
<dbReference type="InterPro" id="IPR051317">
    <property type="entry name" value="Gfo/Idh/MocA_oxidoreduct"/>
</dbReference>
<evidence type="ECO:0000313" key="3">
    <source>
        <dbReference type="EMBL" id="GII97069.1"/>
    </source>
</evidence>
<reference evidence="3" key="1">
    <citation type="submission" date="2021-01" db="EMBL/GenBank/DDBJ databases">
        <title>Whole genome shotgun sequence of Sinosporangium siamense NBRC 109515.</title>
        <authorList>
            <person name="Komaki H."/>
            <person name="Tamura T."/>
        </authorList>
    </citation>
    <scope>NUCLEOTIDE SEQUENCE</scope>
    <source>
        <strain evidence="3">NBRC 109515</strain>
    </source>
</reference>
<evidence type="ECO:0000259" key="1">
    <source>
        <dbReference type="Pfam" id="PF01408"/>
    </source>
</evidence>
<dbReference type="Proteomes" id="UP000606172">
    <property type="component" value="Unassembled WGS sequence"/>
</dbReference>
<accession>A0A919VGG1</accession>
<name>A0A919VGG1_9ACTN</name>
<evidence type="ECO:0000259" key="2">
    <source>
        <dbReference type="Pfam" id="PF22725"/>
    </source>
</evidence>
<evidence type="ECO:0000313" key="4">
    <source>
        <dbReference type="Proteomes" id="UP000606172"/>
    </source>
</evidence>
<dbReference type="InterPro" id="IPR055170">
    <property type="entry name" value="GFO_IDH_MocA-like_dom"/>
</dbReference>
<proteinExistence type="predicted"/>
<dbReference type="Pfam" id="PF01408">
    <property type="entry name" value="GFO_IDH_MocA"/>
    <property type="match status" value="1"/>
</dbReference>
<dbReference type="AlphaFoldDB" id="A0A919VGG1"/>
<dbReference type="Gene3D" id="3.40.50.720">
    <property type="entry name" value="NAD(P)-binding Rossmann-like Domain"/>
    <property type="match status" value="1"/>
</dbReference>
<dbReference type="PANTHER" id="PTHR43708">
    <property type="entry name" value="CONSERVED EXPRESSED OXIDOREDUCTASE (EUROFUNG)"/>
    <property type="match status" value="1"/>
</dbReference>
<dbReference type="InterPro" id="IPR036291">
    <property type="entry name" value="NAD(P)-bd_dom_sf"/>
</dbReference>
<keyword evidence="4" id="KW-1185">Reference proteome</keyword>
<organism evidence="3 4">
    <name type="scientific">Sinosporangium siamense</name>
    <dbReference type="NCBI Taxonomy" id="1367973"/>
    <lineage>
        <taxon>Bacteria</taxon>
        <taxon>Bacillati</taxon>
        <taxon>Actinomycetota</taxon>
        <taxon>Actinomycetes</taxon>
        <taxon>Streptosporangiales</taxon>
        <taxon>Streptosporangiaceae</taxon>
        <taxon>Sinosporangium</taxon>
    </lineage>
</organism>
<dbReference type="PANTHER" id="PTHR43708:SF1">
    <property type="entry name" value="GALACTOSE_LACTOSE METABOLISM REGULATORY PROTEIN GAL80"/>
    <property type="match status" value="1"/>
</dbReference>